<dbReference type="OrthoDB" id="9785113at2"/>
<evidence type="ECO:0000256" key="3">
    <source>
        <dbReference type="ARBA" id="ARBA00022989"/>
    </source>
</evidence>
<feature type="transmembrane region" description="Helical" evidence="5">
    <location>
        <begin position="225"/>
        <end position="251"/>
    </location>
</feature>
<protein>
    <recommendedName>
        <fullName evidence="6">Phosphate transport system permease protein</fullName>
    </recommendedName>
</protein>
<keyword evidence="6" id="KW-0592">Phosphate transport</keyword>
<comment type="caution">
    <text evidence="6">Lacks conserved residue(s) required for the propagation of feature annotation.</text>
</comment>
<dbReference type="STRING" id="246195.DNO_1181"/>
<feature type="transmembrane region" description="Helical" evidence="5">
    <location>
        <begin position="272"/>
        <end position="293"/>
    </location>
</feature>
<dbReference type="InterPro" id="IPR000515">
    <property type="entry name" value="MetI-like"/>
</dbReference>
<dbReference type="GO" id="GO:0006817">
    <property type="term" value="P:phosphate ion transport"/>
    <property type="evidence" value="ECO:0007669"/>
    <property type="project" value="UniProtKB-KW"/>
</dbReference>
<keyword evidence="6" id="KW-1003">Cell membrane</keyword>
<keyword evidence="3 5" id="KW-1133">Transmembrane helix</keyword>
<feature type="transmembrane region" description="Helical" evidence="5">
    <location>
        <begin position="308"/>
        <end position="327"/>
    </location>
</feature>
<feature type="transmembrane region" description="Helical" evidence="5">
    <location>
        <begin position="427"/>
        <end position="449"/>
    </location>
</feature>
<organism evidence="8 9">
    <name type="scientific">Dichelobacter nodosus (strain VCS1703A)</name>
    <dbReference type="NCBI Taxonomy" id="246195"/>
    <lineage>
        <taxon>Bacteria</taxon>
        <taxon>Pseudomonadati</taxon>
        <taxon>Pseudomonadota</taxon>
        <taxon>Gammaproteobacteria</taxon>
        <taxon>Cardiobacteriales</taxon>
        <taxon>Cardiobacteriaceae</taxon>
        <taxon>Dichelobacter</taxon>
    </lineage>
</organism>
<keyword evidence="4 5" id="KW-0472">Membrane</keyword>
<dbReference type="CDD" id="cd06261">
    <property type="entry name" value="TM_PBP2"/>
    <property type="match status" value="1"/>
</dbReference>
<evidence type="ECO:0000313" key="8">
    <source>
        <dbReference type="EMBL" id="ABQ14182.1"/>
    </source>
</evidence>
<dbReference type="InterPro" id="IPR022182">
    <property type="entry name" value="PstC_N"/>
</dbReference>
<feature type="transmembrane region" description="Helical" evidence="5">
    <location>
        <begin position="126"/>
        <end position="149"/>
    </location>
</feature>
<dbReference type="AlphaFoldDB" id="A5EXG4"/>
<evidence type="ECO:0000259" key="7">
    <source>
        <dbReference type="PROSITE" id="PS50928"/>
    </source>
</evidence>
<keyword evidence="2 5" id="KW-0812">Transmembrane</keyword>
<reference evidence="8 9" key="1">
    <citation type="journal article" date="2007" name="Nat. Biotechnol.">
        <title>Genome sequence and identification of candidate vaccine antigens from the animal pathogen Dichelobacter nodosus.</title>
        <authorList>
            <person name="Myers G.S."/>
            <person name="Parker D."/>
            <person name="Al-Hasani K."/>
            <person name="Kennan R.M."/>
            <person name="Seemann T."/>
            <person name="Ren Q."/>
            <person name="Badger J.H."/>
            <person name="Selengut J.D."/>
            <person name="Deboy R.T."/>
            <person name="Tettelin H."/>
            <person name="Boyce J.D."/>
            <person name="McCarl V.P."/>
            <person name="Han X."/>
            <person name="Nelson W.C."/>
            <person name="Madupu R."/>
            <person name="Mohamoud Y."/>
            <person name="Holley T."/>
            <person name="Fedorova N."/>
            <person name="Khouri H."/>
            <person name="Bottomley S.P."/>
            <person name="Whittington R.J."/>
            <person name="Adler B."/>
            <person name="Songer J.G."/>
            <person name="Rood J.I."/>
            <person name="Paulsen I.T."/>
        </authorList>
    </citation>
    <scope>NUCLEOTIDE SEQUENCE [LARGE SCALE GENOMIC DNA]</scope>
    <source>
        <strain evidence="8 9">VCS1703A</strain>
    </source>
</reference>
<comment type="subcellular location">
    <subcellularLocation>
        <location evidence="6">Cell inner membrane</location>
        <topology evidence="6">Multi-pass membrane protein</topology>
    </subcellularLocation>
    <subcellularLocation>
        <location evidence="1 5">Cell membrane</location>
        <topology evidence="1 5">Multi-pass membrane protein</topology>
    </subcellularLocation>
</comment>
<gene>
    <name evidence="8" type="ordered locus">DNO_1181</name>
</gene>
<keyword evidence="9" id="KW-1185">Reference proteome</keyword>
<dbReference type="InterPro" id="IPR011864">
    <property type="entry name" value="Phosphate_PstC"/>
</dbReference>
<dbReference type="RefSeq" id="WP_012031485.1">
    <property type="nucleotide sequence ID" value="NC_009446.1"/>
</dbReference>
<dbReference type="Pfam" id="PF00528">
    <property type="entry name" value="BPD_transp_1"/>
    <property type="match status" value="1"/>
</dbReference>
<name>A5EXG4_DICNV</name>
<sequence>MSLTTSQLFLLSLIVGIGFYIWAYRIAARYRHQRVDMHSLPYYHGGYVFLWVFLPALAFLLLWTPVSLSILSQKIQVLVAEEHYPPQMTALVSNAVLNYTNGLTTTLPEKMKPIASGYLAVRNNLLTIRSILVTLLLFTTGLIAIFRIKPHFRARNYVEKYLRFLMIFCAGIAVLTTFGILFSVLLESLRFFNKVPWTEFFFNTHWSPQIALREGQVGASGSFGLIPLLLGTLLISIIALLVAVPIGLFSAIYLSEYANSKVRTWAKPMLELLAGIPTVVYGFFAALTVAPFIRRIGEQMGLSVSSESALAAGVVMGIMIIPFISSLSDDVINAVPQSLREGSLGLGATKSETIKKVILPAALPGIISAVLLAASRAIGETMIVVMAAGQSANLTFNPLEAVTTVTVQIVTLLTGDTEFDSEKTLSAFALGLTLFVITFALNLFALHIVKKYREQYD</sequence>
<dbReference type="PROSITE" id="PS50928">
    <property type="entry name" value="ABC_TM1"/>
    <property type="match status" value="1"/>
</dbReference>
<proteinExistence type="inferred from homology"/>
<evidence type="ECO:0000256" key="2">
    <source>
        <dbReference type="ARBA" id="ARBA00022692"/>
    </source>
</evidence>
<keyword evidence="6" id="KW-0997">Cell inner membrane</keyword>
<dbReference type="PANTHER" id="PTHR42727:SF1">
    <property type="entry name" value="PHOSPHATE TRANSPORT SYSTEM PERMEASE"/>
    <property type="match status" value="1"/>
</dbReference>
<feature type="transmembrane region" description="Helical" evidence="5">
    <location>
        <begin position="6"/>
        <end position="24"/>
    </location>
</feature>
<feature type="transmembrane region" description="Helical" evidence="5">
    <location>
        <begin position="161"/>
        <end position="186"/>
    </location>
</feature>
<comment type="similarity">
    <text evidence="6">Belongs to the binding-protein-dependent transport system permease family. CysTW subfamily.</text>
</comment>
<comment type="function">
    <text evidence="6">Part of the binding-protein-dependent transport system for phosphate; probably responsible for the translocation of the substrate across the membrane.</text>
</comment>
<dbReference type="GO" id="GO:0005315">
    <property type="term" value="F:phosphate transmembrane transporter activity"/>
    <property type="evidence" value="ECO:0007669"/>
    <property type="project" value="InterPro"/>
</dbReference>
<feature type="domain" description="ABC transmembrane type-1" evidence="7">
    <location>
        <begin position="229"/>
        <end position="445"/>
    </location>
</feature>
<evidence type="ECO:0000256" key="6">
    <source>
        <dbReference type="RuleBase" id="RU363054"/>
    </source>
</evidence>
<dbReference type="EMBL" id="CP000513">
    <property type="protein sequence ID" value="ABQ14182.1"/>
    <property type="molecule type" value="Genomic_DNA"/>
</dbReference>
<accession>A5EXG4</accession>
<feature type="transmembrane region" description="Helical" evidence="5">
    <location>
        <begin position="45"/>
        <end position="63"/>
    </location>
</feature>
<dbReference type="GO" id="GO:0005886">
    <property type="term" value="C:plasma membrane"/>
    <property type="evidence" value="ECO:0007669"/>
    <property type="project" value="UniProtKB-SubCell"/>
</dbReference>
<dbReference type="KEGG" id="dno:DNO_1181"/>
<dbReference type="InterPro" id="IPR035906">
    <property type="entry name" value="MetI-like_sf"/>
</dbReference>
<evidence type="ECO:0000256" key="4">
    <source>
        <dbReference type="ARBA" id="ARBA00023136"/>
    </source>
</evidence>
<dbReference type="Proteomes" id="UP000000248">
    <property type="component" value="Chromosome"/>
</dbReference>
<evidence type="ECO:0000313" key="9">
    <source>
        <dbReference type="Proteomes" id="UP000000248"/>
    </source>
</evidence>
<dbReference type="NCBIfam" id="TIGR02138">
    <property type="entry name" value="phosphate_pstC"/>
    <property type="match status" value="1"/>
</dbReference>
<feature type="transmembrane region" description="Helical" evidence="5">
    <location>
        <begin position="357"/>
        <end position="378"/>
    </location>
</feature>
<dbReference type="PANTHER" id="PTHR42727">
    <property type="entry name" value="PHOSPHATE TRANSPORT SYSTEM PERMEASE PROTEIN"/>
    <property type="match status" value="1"/>
</dbReference>
<keyword evidence="5" id="KW-0813">Transport</keyword>
<dbReference type="SUPFAM" id="SSF161098">
    <property type="entry name" value="MetI-like"/>
    <property type="match status" value="1"/>
</dbReference>
<dbReference type="Gene3D" id="1.10.3720.10">
    <property type="entry name" value="MetI-like"/>
    <property type="match status" value="1"/>
</dbReference>
<evidence type="ECO:0000256" key="5">
    <source>
        <dbReference type="RuleBase" id="RU363032"/>
    </source>
</evidence>
<dbReference type="eggNOG" id="COG0573">
    <property type="taxonomic scope" value="Bacteria"/>
</dbReference>
<evidence type="ECO:0000256" key="1">
    <source>
        <dbReference type="ARBA" id="ARBA00004651"/>
    </source>
</evidence>
<dbReference type="HOGENOM" id="CLU_033621_1_1_6"/>
<dbReference type="Pfam" id="PF12501">
    <property type="entry name" value="DUF3708"/>
    <property type="match status" value="1"/>
</dbReference>